<dbReference type="RefSeq" id="WP_153472105.1">
    <property type="nucleotide sequence ID" value="NZ_WBOF01000010.1"/>
</dbReference>
<gene>
    <name evidence="2" type="ORF">F7Q99_39070</name>
</gene>
<dbReference type="EMBL" id="WBOF01000010">
    <property type="protein sequence ID" value="MQS18035.1"/>
    <property type="molecule type" value="Genomic_DNA"/>
</dbReference>
<feature type="region of interest" description="Disordered" evidence="1">
    <location>
        <begin position="57"/>
        <end position="78"/>
    </location>
</feature>
<evidence type="ECO:0000256" key="1">
    <source>
        <dbReference type="SAM" id="MobiDB-lite"/>
    </source>
</evidence>
<dbReference type="OrthoDB" id="3855669at2"/>
<keyword evidence="3" id="KW-1185">Reference proteome</keyword>
<protein>
    <submittedName>
        <fullName evidence="2">Uncharacterized protein</fullName>
    </submittedName>
</protein>
<name>A0A6N7L416_9ACTN</name>
<dbReference type="AlphaFoldDB" id="A0A6N7L416"/>
<organism evidence="2 3">
    <name type="scientific">Streptomyces kaniharaensis</name>
    <dbReference type="NCBI Taxonomy" id="212423"/>
    <lineage>
        <taxon>Bacteria</taxon>
        <taxon>Bacillati</taxon>
        <taxon>Actinomycetota</taxon>
        <taxon>Actinomycetes</taxon>
        <taxon>Kitasatosporales</taxon>
        <taxon>Streptomycetaceae</taxon>
        <taxon>Streptomyces</taxon>
    </lineage>
</organism>
<evidence type="ECO:0000313" key="2">
    <source>
        <dbReference type="EMBL" id="MQS18035.1"/>
    </source>
</evidence>
<sequence>MSLHNGERAVHEFERHPRDGERVLDAATGQVGIIDGQEVLRSTWTDKPVDRRVWLVPPGGGHQWPADPGHLSPAPDPT</sequence>
<proteinExistence type="predicted"/>
<accession>A0A6N7L416</accession>
<comment type="caution">
    <text evidence="2">The sequence shown here is derived from an EMBL/GenBank/DDBJ whole genome shotgun (WGS) entry which is preliminary data.</text>
</comment>
<dbReference type="Proteomes" id="UP000450000">
    <property type="component" value="Unassembled WGS sequence"/>
</dbReference>
<reference evidence="2 3" key="1">
    <citation type="submission" date="2019-09" db="EMBL/GenBank/DDBJ databases">
        <title>Genome Sequences of Streptomyces kaniharaensis ATCC 21070.</title>
        <authorList>
            <person name="Zhu W."/>
            <person name="De Crecy-Lagard V."/>
            <person name="Richards N.G."/>
        </authorList>
    </citation>
    <scope>NUCLEOTIDE SEQUENCE [LARGE SCALE GENOMIC DNA]</scope>
    <source>
        <strain evidence="2 3">SF-557</strain>
    </source>
</reference>
<evidence type="ECO:0000313" key="3">
    <source>
        <dbReference type="Proteomes" id="UP000450000"/>
    </source>
</evidence>